<evidence type="ECO:0000313" key="2">
    <source>
        <dbReference type="Proteomes" id="UP000536262"/>
    </source>
</evidence>
<dbReference type="EMBL" id="JACHOU010000009">
    <property type="protein sequence ID" value="MBB6355734.1"/>
    <property type="molecule type" value="Genomic_DNA"/>
</dbReference>
<gene>
    <name evidence="1" type="ORF">GGR00_003539</name>
</gene>
<accession>A0A7X0F9Q1</accession>
<keyword evidence="2" id="KW-1185">Reference proteome</keyword>
<dbReference type="InterPro" id="IPR009553">
    <property type="entry name" value="DUF1173"/>
</dbReference>
<organism evidence="1 2">
    <name type="scientific">Aminobacter aganoensis</name>
    <dbReference type="NCBI Taxonomy" id="83264"/>
    <lineage>
        <taxon>Bacteria</taxon>
        <taxon>Pseudomonadati</taxon>
        <taxon>Pseudomonadota</taxon>
        <taxon>Alphaproteobacteria</taxon>
        <taxon>Hyphomicrobiales</taxon>
        <taxon>Phyllobacteriaceae</taxon>
        <taxon>Aminobacter</taxon>
    </lineage>
</organism>
<dbReference type="AlphaFoldDB" id="A0A7X0F9Q1"/>
<dbReference type="Proteomes" id="UP000536262">
    <property type="component" value="Unassembled WGS sequence"/>
</dbReference>
<reference evidence="1 2" key="1">
    <citation type="submission" date="2020-08" db="EMBL/GenBank/DDBJ databases">
        <title>Genomic Encyclopedia of Type Strains, Phase IV (KMG-IV): sequencing the most valuable type-strain genomes for metagenomic binning, comparative biology and taxonomic classification.</title>
        <authorList>
            <person name="Goeker M."/>
        </authorList>
    </citation>
    <scope>NUCLEOTIDE SEQUENCE [LARGE SCALE GENOMIC DNA]</scope>
    <source>
        <strain evidence="1 2">DSM 7051</strain>
    </source>
</reference>
<proteinExistence type="predicted"/>
<dbReference type="RefSeq" id="WP_184700142.1">
    <property type="nucleotide sequence ID" value="NZ_BAABEG010000005.1"/>
</dbReference>
<name>A0A7X0F9Q1_9HYPH</name>
<evidence type="ECO:0000313" key="1">
    <source>
        <dbReference type="EMBL" id="MBB6355734.1"/>
    </source>
</evidence>
<comment type="caution">
    <text evidence="1">The sequence shown here is derived from an EMBL/GenBank/DDBJ whole genome shotgun (WGS) entry which is preliminary data.</text>
</comment>
<sequence length="396" mass="43920">MRRFSIGGDVFTDEVPELQAALAAAYTRKERPLCLCRDPGCAMYIAQIGDLHVIKRMPLSGGEHDPSCESYESPYALSGLGPLMGSAIQLDAESGTAALKLDFSLSKTGSRAPPVAGDGGPAGVSADQRKLSLRGLLHYLWHEAELTVWTSRWAGKRHWWNVRWHLLEAAKQMTVKGGQLSDILFVPEPFRADNKEAIEQRRSVALAAALPPKTGPRRLMVLVGEVKEVAPARSGQKVVIRHLPGFPLLIDDTLHRRLLARFEREFSLWGADPSSHLIAVATFGLNPAGLAIVEEVALMIVSENWIPYETMYEKRLVDALARFREKSIKGLRYNLHPDQPIANALLQNRREPFALFIVPAGADEDFEASLQDMIAARPEMRPWIWRVADGDMPALP</sequence>
<dbReference type="Pfam" id="PF06666">
    <property type="entry name" value="DUF1173"/>
    <property type="match status" value="1"/>
</dbReference>
<protein>
    <recommendedName>
        <fullName evidence="3">DUF1173 domain-containing protein</fullName>
    </recommendedName>
</protein>
<evidence type="ECO:0008006" key="3">
    <source>
        <dbReference type="Google" id="ProtNLM"/>
    </source>
</evidence>